<gene>
    <name evidence="2" type="ORF">SLEP1_g36808</name>
</gene>
<comment type="caution">
    <text evidence="2">The sequence shown here is derived from an EMBL/GenBank/DDBJ whole genome shotgun (WGS) entry which is preliminary data.</text>
</comment>
<accession>A0AAV5KSN8</accession>
<protein>
    <submittedName>
        <fullName evidence="2">Uncharacterized protein</fullName>
    </submittedName>
</protein>
<keyword evidence="3" id="KW-1185">Reference proteome</keyword>
<evidence type="ECO:0000313" key="2">
    <source>
        <dbReference type="EMBL" id="GKV27669.1"/>
    </source>
</evidence>
<reference evidence="2 3" key="1">
    <citation type="journal article" date="2021" name="Commun. Biol.">
        <title>The genome of Shorea leprosula (Dipterocarpaceae) highlights the ecological relevance of drought in aseasonal tropical rainforests.</title>
        <authorList>
            <person name="Ng K.K.S."/>
            <person name="Kobayashi M.J."/>
            <person name="Fawcett J.A."/>
            <person name="Hatakeyama M."/>
            <person name="Paape T."/>
            <person name="Ng C.H."/>
            <person name="Ang C.C."/>
            <person name="Tnah L.H."/>
            <person name="Lee C.T."/>
            <person name="Nishiyama T."/>
            <person name="Sese J."/>
            <person name="O'Brien M.J."/>
            <person name="Copetti D."/>
            <person name="Mohd Noor M.I."/>
            <person name="Ong R.C."/>
            <person name="Putra M."/>
            <person name="Sireger I.Z."/>
            <person name="Indrioko S."/>
            <person name="Kosugi Y."/>
            <person name="Izuno A."/>
            <person name="Isagi Y."/>
            <person name="Lee S.L."/>
            <person name="Shimizu K.K."/>
        </authorList>
    </citation>
    <scope>NUCLEOTIDE SEQUENCE [LARGE SCALE GENOMIC DNA]</scope>
    <source>
        <strain evidence="2">214</strain>
    </source>
</reference>
<evidence type="ECO:0000256" key="1">
    <source>
        <dbReference type="SAM" id="MobiDB-lite"/>
    </source>
</evidence>
<sequence length="116" mass="12621">MKGNARASMKDVKKEQNWTHARNPTDRFFCTSAAAHPLVLCKPIFPSGSCSHCRHLPSSSSRSSGSRKQRISGAFSGEVSDAGDRVAITGKELAISRSPAGDWEEKDIELCFIVNL</sequence>
<dbReference type="EMBL" id="BPVZ01000076">
    <property type="protein sequence ID" value="GKV27669.1"/>
    <property type="molecule type" value="Genomic_DNA"/>
</dbReference>
<feature type="region of interest" description="Disordered" evidence="1">
    <location>
        <begin position="54"/>
        <end position="77"/>
    </location>
</feature>
<organism evidence="2 3">
    <name type="scientific">Rubroshorea leprosula</name>
    <dbReference type="NCBI Taxonomy" id="152421"/>
    <lineage>
        <taxon>Eukaryota</taxon>
        <taxon>Viridiplantae</taxon>
        <taxon>Streptophyta</taxon>
        <taxon>Embryophyta</taxon>
        <taxon>Tracheophyta</taxon>
        <taxon>Spermatophyta</taxon>
        <taxon>Magnoliopsida</taxon>
        <taxon>eudicotyledons</taxon>
        <taxon>Gunneridae</taxon>
        <taxon>Pentapetalae</taxon>
        <taxon>rosids</taxon>
        <taxon>malvids</taxon>
        <taxon>Malvales</taxon>
        <taxon>Dipterocarpaceae</taxon>
        <taxon>Rubroshorea</taxon>
    </lineage>
</organism>
<evidence type="ECO:0000313" key="3">
    <source>
        <dbReference type="Proteomes" id="UP001054252"/>
    </source>
</evidence>
<dbReference type="AlphaFoldDB" id="A0AAV5KSN8"/>
<dbReference type="Proteomes" id="UP001054252">
    <property type="component" value="Unassembled WGS sequence"/>
</dbReference>
<name>A0AAV5KSN8_9ROSI</name>
<proteinExistence type="predicted"/>